<keyword evidence="3" id="KW-1185">Reference proteome</keyword>
<protein>
    <submittedName>
        <fullName evidence="2">Uncharacterized protein</fullName>
    </submittedName>
</protein>
<feature type="compositionally biased region" description="Basic residues" evidence="1">
    <location>
        <begin position="103"/>
        <end position="112"/>
    </location>
</feature>
<sequence>MSTHILNDIYNGTVNTISLTGYNSFKSVVIVSSWVLSPVKSLYYMIGVSHPETPATQGENSTTPHIKQFYSPALGAGSGNTTVITRYDLIDAAERKERERQEKKKRRQQRRKSSSETSE</sequence>
<organism evidence="2 3">
    <name type="scientific">Nakaseomyces bracarensis</name>
    <dbReference type="NCBI Taxonomy" id="273131"/>
    <lineage>
        <taxon>Eukaryota</taxon>
        <taxon>Fungi</taxon>
        <taxon>Dikarya</taxon>
        <taxon>Ascomycota</taxon>
        <taxon>Saccharomycotina</taxon>
        <taxon>Saccharomycetes</taxon>
        <taxon>Saccharomycetales</taxon>
        <taxon>Saccharomycetaceae</taxon>
        <taxon>Nakaseomyces</taxon>
    </lineage>
</organism>
<evidence type="ECO:0000256" key="1">
    <source>
        <dbReference type="SAM" id="MobiDB-lite"/>
    </source>
</evidence>
<feature type="compositionally biased region" description="Basic and acidic residues" evidence="1">
    <location>
        <begin position="93"/>
        <end position="102"/>
    </location>
</feature>
<accession>A0ABR4NS03</accession>
<name>A0ABR4NS03_9SACH</name>
<gene>
    <name evidence="2" type="ORF">RNJ44_00762</name>
</gene>
<feature type="region of interest" description="Disordered" evidence="1">
    <location>
        <begin position="93"/>
        <end position="119"/>
    </location>
</feature>
<proteinExistence type="predicted"/>
<dbReference type="EMBL" id="JBEVYD010000008">
    <property type="protein sequence ID" value="KAL3231123.1"/>
    <property type="molecule type" value="Genomic_DNA"/>
</dbReference>
<reference evidence="2 3" key="1">
    <citation type="submission" date="2024-05" db="EMBL/GenBank/DDBJ databases">
        <title>Long read based assembly of the Candida bracarensis genome reveals expanded adhesin content.</title>
        <authorList>
            <person name="Marcet-Houben M."/>
            <person name="Ksiezopolska E."/>
            <person name="Gabaldon T."/>
        </authorList>
    </citation>
    <scope>NUCLEOTIDE SEQUENCE [LARGE SCALE GENOMIC DNA]</scope>
    <source>
        <strain evidence="2 3">CBM6</strain>
    </source>
</reference>
<comment type="caution">
    <text evidence="2">The sequence shown here is derived from an EMBL/GenBank/DDBJ whole genome shotgun (WGS) entry which is preliminary data.</text>
</comment>
<dbReference type="Proteomes" id="UP001623330">
    <property type="component" value="Unassembled WGS sequence"/>
</dbReference>
<evidence type="ECO:0000313" key="3">
    <source>
        <dbReference type="Proteomes" id="UP001623330"/>
    </source>
</evidence>
<evidence type="ECO:0000313" key="2">
    <source>
        <dbReference type="EMBL" id="KAL3231123.1"/>
    </source>
</evidence>